<comment type="caution">
    <text evidence="2">The sequence shown here is derived from an EMBL/GenBank/DDBJ whole genome shotgun (WGS) entry which is preliminary data.</text>
</comment>
<dbReference type="OrthoDB" id="338531at2759"/>
<evidence type="ECO:0000313" key="2">
    <source>
        <dbReference type="EMBL" id="KMZ73155.1"/>
    </source>
</evidence>
<evidence type="ECO:0000313" key="3">
    <source>
        <dbReference type="Proteomes" id="UP000036987"/>
    </source>
</evidence>
<dbReference type="PROSITE" id="PS51011">
    <property type="entry name" value="ARID"/>
    <property type="match status" value="1"/>
</dbReference>
<dbReference type="Pfam" id="PF01388">
    <property type="entry name" value="ARID"/>
    <property type="match status" value="1"/>
</dbReference>
<protein>
    <recommendedName>
        <fullName evidence="1">ARID domain-containing protein</fullName>
    </recommendedName>
</protein>
<gene>
    <name evidence="2" type="ORF">ZOSMA_152G00080</name>
</gene>
<dbReference type="EMBL" id="LFYR01000599">
    <property type="protein sequence ID" value="KMZ73155.1"/>
    <property type="molecule type" value="Genomic_DNA"/>
</dbReference>
<dbReference type="InterPro" id="IPR036431">
    <property type="entry name" value="ARID_dom_sf"/>
</dbReference>
<name>A0A0K9PY68_ZOSMR</name>
<sequence>MEGYNRRFIASTPTQQPPFNLIRTRSSEWWSGLNIRSPMITQPLPPLPVGEFRTINSQGQSPYPTNISHPQSNFTPQMLATGNGGNGGLLLNANTRNNCASLSSEPQIQLLPPAMAKYKLVVADKNVFFITLQKLHQDIKNKNLVIPSVAGSPLDLHKLFIAVTTHGGLKEVTKNRKWTKISQFFNFSQGATNSSYVLRRHYESILQTYEDIYFLQSDRQLVEELARQSKVHKVVAYLNSAIMSGSIESSYVKKEMQKVCRVNQSSEGEDTAQMNAIPTQNDHQHEIGIDDYLMNNQTQSDLSNLKLKDKVDYVESHVLDQTSAPTALPPPELVENDVCGVDISDEVAGINIPTDFDFSKMEKDLAFPFDSYFESDWFLSFDLEGTLLGLGCAPLDWD</sequence>
<keyword evidence="3" id="KW-1185">Reference proteome</keyword>
<dbReference type="SMART" id="SM01014">
    <property type="entry name" value="ARID"/>
    <property type="match status" value="1"/>
</dbReference>
<dbReference type="GO" id="GO:0005634">
    <property type="term" value="C:nucleus"/>
    <property type="evidence" value="ECO:0000318"/>
    <property type="project" value="GO_Central"/>
</dbReference>
<proteinExistence type="predicted"/>
<feature type="domain" description="ARID" evidence="1">
    <location>
        <begin position="122"/>
        <end position="214"/>
    </location>
</feature>
<organism evidence="2 3">
    <name type="scientific">Zostera marina</name>
    <name type="common">Eelgrass</name>
    <dbReference type="NCBI Taxonomy" id="29655"/>
    <lineage>
        <taxon>Eukaryota</taxon>
        <taxon>Viridiplantae</taxon>
        <taxon>Streptophyta</taxon>
        <taxon>Embryophyta</taxon>
        <taxon>Tracheophyta</taxon>
        <taxon>Spermatophyta</taxon>
        <taxon>Magnoliopsida</taxon>
        <taxon>Liliopsida</taxon>
        <taxon>Zosteraceae</taxon>
        <taxon>Zostera</taxon>
    </lineage>
</organism>
<dbReference type="PANTHER" id="PTHR46691:SF3">
    <property type="entry name" value="HIGH MOBILITY GROUP B PROTEIN 15"/>
    <property type="match status" value="1"/>
</dbReference>
<dbReference type="InterPro" id="IPR001606">
    <property type="entry name" value="ARID_dom"/>
</dbReference>
<dbReference type="GO" id="GO:0003677">
    <property type="term" value="F:DNA binding"/>
    <property type="evidence" value="ECO:0000318"/>
    <property type="project" value="GO_Central"/>
</dbReference>
<dbReference type="SUPFAM" id="SSF46774">
    <property type="entry name" value="ARID-like"/>
    <property type="match status" value="1"/>
</dbReference>
<dbReference type="STRING" id="29655.A0A0K9PY68"/>
<dbReference type="Proteomes" id="UP000036987">
    <property type="component" value="Unassembled WGS sequence"/>
</dbReference>
<dbReference type="AlphaFoldDB" id="A0A0K9PY68"/>
<evidence type="ECO:0000259" key="1">
    <source>
        <dbReference type="PROSITE" id="PS51011"/>
    </source>
</evidence>
<reference evidence="3" key="1">
    <citation type="journal article" date="2016" name="Nature">
        <title>The genome of the seagrass Zostera marina reveals angiosperm adaptation to the sea.</title>
        <authorList>
            <person name="Olsen J.L."/>
            <person name="Rouze P."/>
            <person name="Verhelst B."/>
            <person name="Lin Y.-C."/>
            <person name="Bayer T."/>
            <person name="Collen J."/>
            <person name="Dattolo E."/>
            <person name="De Paoli E."/>
            <person name="Dittami S."/>
            <person name="Maumus F."/>
            <person name="Michel G."/>
            <person name="Kersting A."/>
            <person name="Lauritano C."/>
            <person name="Lohaus R."/>
            <person name="Toepel M."/>
            <person name="Tonon T."/>
            <person name="Vanneste K."/>
            <person name="Amirebrahimi M."/>
            <person name="Brakel J."/>
            <person name="Bostroem C."/>
            <person name="Chovatia M."/>
            <person name="Grimwood J."/>
            <person name="Jenkins J.W."/>
            <person name="Jueterbock A."/>
            <person name="Mraz A."/>
            <person name="Stam W.T."/>
            <person name="Tice H."/>
            <person name="Bornberg-Bauer E."/>
            <person name="Green P.J."/>
            <person name="Pearson G.A."/>
            <person name="Procaccini G."/>
            <person name="Duarte C.M."/>
            <person name="Schmutz J."/>
            <person name="Reusch T.B.H."/>
            <person name="Van de Peer Y."/>
        </authorList>
    </citation>
    <scope>NUCLEOTIDE SEQUENCE [LARGE SCALE GENOMIC DNA]</scope>
    <source>
        <strain evidence="3">cv. Finnish</strain>
    </source>
</reference>
<dbReference type="SMART" id="SM00501">
    <property type="entry name" value="BRIGHT"/>
    <property type="match status" value="1"/>
</dbReference>
<accession>A0A0K9PY68</accession>
<dbReference type="Gene3D" id="1.10.150.60">
    <property type="entry name" value="ARID DNA-binding domain"/>
    <property type="match status" value="1"/>
</dbReference>
<dbReference type="PANTHER" id="PTHR46691">
    <property type="entry name" value="HIGH MOBILITY GROUP B PROTEIN 9"/>
    <property type="match status" value="1"/>
</dbReference>